<dbReference type="EMBL" id="MSFU01000014">
    <property type="protein sequence ID" value="PWY71998.1"/>
    <property type="molecule type" value="Genomic_DNA"/>
</dbReference>
<keyword evidence="1" id="KW-0472">Membrane</keyword>
<keyword evidence="3" id="KW-1185">Reference proteome</keyword>
<name>A0A317VG75_ASPEC</name>
<evidence type="ECO:0000256" key="1">
    <source>
        <dbReference type="SAM" id="Phobius"/>
    </source>
</evidence>
<dbReference type="RefSeq" id="XP_025387593.1">
    <property type="nucleotide sequence ID" value="XM_025537312.1"/>
</dbReference>
<reference evidence="2" key="1">
    <citation type="submission" date="2016-12" db="EMBL/GenBank/DDBJ databases">
        <title>The genomes of Aspergillus section Nigri reveals drivers in fungal speciation.</title>
        <authorList>
            <consortium name="DOE Joint Genome Institute"/>
            <person name="Vesth T.C."/>
            <person name="Nybo J."/>
            <person name="Theobald S."/>
            <person name="Brandl J."/>
            <person name="Frisvad J.C."/>
            <person name="Nielsen K.F."/>
            <person name="Lyhne E.K."/>
            <person name="Kogle M.E."/>
            <person name="Kuo A."/>
            <person name="Riley R."/>
            <person name="Clum A."/>
            <person name="Nolan M."/>
            <person name="Lipzen A."/>
            <person name="Salamov A."/>
            <person name="Henrissat B."/>
            <person name="Wiebenga A."/>
            <person name="De vries R.P."/>
            <person name="Grigoriev I.V."/>
            <person name="Mortensen U.H."/>
            <person name="Andersen M.R."/>
            <person name="Baker S.E."/>
        </authorList>
    </citation>
    <scope>NUCLEOTIDE SEQUENCE</scope>
    <source>
        <strain evidence="2">CBS 122712</strain>
    </source>
</reference>
<dbReference type="OrthoDB" id="10279096at2759"/>
<gene>
    <name evidence="2" type="ORF">BO83DRAFT_46303</name>
</gene>
<accession>A0A317VG75</accession>
<proteinExistence type="predicted"/>
<evidence type="ECO:0000313" key="3">
    <source>
        <dbReference type="Proteomes" id="UP000246171"/>
    </source>
</evidence>
<keyword evidence="1" id="KW-0812">Transmembrane</keyword>
<dbReference type="GeneID" id="37059274"/>
<keyword evidence="1" id="KW-1133">Transmembrane helix</keyword>
<protein>
    <submittedName>
        <fullName evidence="2">Uncharacterized protein</fullName>
    </submittedName>
</protein>
<feature type="transmembrane region" description="Helical" evidence="1">
    <location>
        <begin position="30"/>
        <end position="54"/>
    </location>
</feature>
<organism evidence="2 3">
    <name type="scientific">Aspergillus eucalypticola (strain CBS 122712 / IBT 29274)</name>
    <dbReference type="NCBI Taxonomy" id="1448314"/>
    <lineage>
        <taxon>Eukaryota</taxon>
        <taxon>Fungi</taxon>
        <taxon>Dikarya</taxon>
        <taxon>Ascomycota</taxon>
        <taxon>Pezizomycotina</taxon>
        <taxon>Eurotiomycetes</taxon>
        <taxon>Eurotiomycetidae</taxon>
        <taxon>Eurotiales</taxon>
        <taxon>Aspergillaceae</taxon>
        <taxon>Aspergillus</taxon>
        <taxon>Aspergillus subgen. Circumdati</taxon>
    </lineage>
</organism>
<dbReference type="Proteomes" id="UP000246171">
    <property type="component" value="Unassembled WGS sequence"/>
</dbReference>
<dbReference type="VEuPathDB" id="FungiDB:BO83DRAFT_46303"/>
<sequence>MERVQGNTPDELWAWEMVFRRTFTGHDVSACFTIVIIIVRLSFFPFYISVLLFYY</sequence>
<dbReference type="AlphaFoldDB" id="A0A317VG75"/>
<evidence type="ECO:0000313" key="2">
    <source>
        <dbReference type="EMBL" id="PWY71998.1"/>
    </source>
</evidence>
<comment type="caution">
    <text evidence="2">The sequence shown here is derived from an EMBL/GenBank/DDBJ whole genome shotgun (WGS) entry which is preliminary data.</text>
</comment>